<gene>
    <name evidence="2" type="ORF">E2562_003795</name>
</gene>
<evidence type="ECO:0000313" key="3">
    <source>
        <dbReference type="Proteomes" id="UP000479710"/>
    </source>
</evidence>
<keyword evidence="3" id="KW-1185">Reference proteome</keyword>
<proteinExistence type="predicted"/>
<accession>A0A6G1BRY5</accession>
<reference evidence="2 3" key="1">
    <citation type="submission" date="2019-11" db="EMBL/GenBank/DDBJ databases">
        <title>Whole genome sequence of Oryza granulata.</title>
        <authorList>
            <person name="Li W."/>
        </authorList>
    </citation>
    <scope>NUCLEOTIDE SEQUENCE [LARGE SCALE GENOMIC DNA]</scope>
    <source>
        <strain evidence="3">cv. Menghai</strain>
        <tissue evidence="2">Leaf</tissue>
    </source>
</reference>
<evidence type="ECO:0000313" key="2">
    <source>
        <dbReference type="EMBL" id="KAF0890592.1"/>
    </source>
</evidence>
<evidence type="ECO:0000256" key="1">
    <source>
        <dbReference type="SAM" id="MobiDB-lite"/>
    </source>
</evidence>
<feature type="compositionally biased region" description="Basic residues" evidence="1">
    <location>
        <begin position="99"/>
        <end position="122"/>
    </location>
</feature>
<comment type="caution">
    <text evidence="2">The sequence shown here is derived from an EMBL/GenBank/DDBJ whole genome shotgun (WGS) entry which is preliminary data.</text>
</comment>
<protein>
    <submittedName>
        <fullName evidence="2">Uncharacterized protein</fullName>
    </submittedName>
</protein>
<sequence length="155" mass="17336">MGAPEHHTGLEQASRLRCEFIRLDMTAQSLYLTLEKRQPTKIASNFALFSRFFLCSVSCRICYSVVTRSSPRGSPLSLYLTLLERGAASSLPPSSSPIHARHHQARRPYPATRRRGRRRRGRREGSVLPPPLEELSRRAAAELEGRGGGIVGARR</sequence>
<dbReference type="AlphaFoldDB" id="A0A6G1BRY5"/>
<dbReference type="EMBL" id="SPHZ02000011">
    <property type="protein sequence ID" value="KAF0890592.1"/>
    <property type="molecule type" value="Genomic_DNA"/>
</dbReference>
<dbReference type="Proteomes" id="UP000479710">
    <property type="component" value="Unassembled WGS sequence"/>
</dbReference>
<organism evidence="2 3">
    <name type="scientific">Oryza meyeriana var. granulata</name>
    <dbReference type="NCBI Taxonomy" id="110450"/>
    <lineage>
        <taxon>Eukaryota</taxon>
        <taxon>Viridiplantae</taxon>
        <taxon>Streptophyta</taxon>
        <taxon>Embryophyta</taxon>
        <taxon>Tracheophyta</taxon>
        <taxon>Spermatophyta</taxon>
        <taxon>Magnoliopsida</taxon>
        <taxon>Liliopsida</taxon>
        <taxon>Poales</taxon>
        <taxon>Poaceae</taxon>
        <taxon>BOP clade</taxon>
        <taxon>Oryzoideae</taxon>
        <taxon>Oryzeae</taxon>
        <taxon>Oryzinae</taxon>
        <taxon>Oryza</taxon>
        <taxon>Oryza meyeriana</taxon>
    </lineage>
</organism>
<feature type="region of interest" description="Disordered" evidence="1">
    <location>
        <begin position="88"/>
        <end position="140"/>
    </location>
</feature>
<name>A0A6G1BRY5_9ORYZ</name>